<gene>
    <name evidence="2" type="ORF">ACFS5P_10475</name>
</gene>
<protein>
    <submittedName>
        <fullName evidence="2">DUF4181 domain-containing protein</fullName>
    </submittedName>
</protein>
<keyword evidence="3" id="KW-1185">Reference proteome</keyword>
<dbReference type="Proteomes" id="UP001597561">
    <property type="component" value="Unassembled WGS sequence"/>
</dbReference>
<dbReference type="RefSeq" id="WP_204728862.1">
    <property type="nucleotide sequence ID" value="NZ_JAFBDK010000005.1"/>
</dbReference>
<name>A0ABW5ZH20_9BACL</name>
<keyword evidence="1" id="KW-0812">Transmembrane</keyword>
<keyword evidence="1" id="KW-0472">Membrane</keyword>
<reference evidence="3" key="1">
    <citation type="journal article" date="2019" name="Int. J. Syst. Evol. Microbiol.">
        <title>The Global Catalogue of Microorganisms (GCM) 10K type strain sequencing project: providing services to taxonomists for standard genome sequencing and annotation.</title>
        <authorList>
            <consortium name="The Broad Institute Genomics Platform"/>
            <consortium name="The Broad Institute Genome Sequencing Center for Infectious Disease"/>
            <person name="Wu L."/>
            <person name="Ma J."/>
        </authorList>
    </citation>
    <scope>NUCLEOTIDE SEQUENCE [LARGE SCALE GENOMIC DNA]</scope>
    <source>
        <strain evidence="3">KCTC 13528</strain>
    </source>
</reference>
<organism evidence="2 3">
    <name type="scientific">Jeotgalibacillus terrae</name>
    <dbReference type="NCBI Taxonomy" id="587735"/>
    <lineage>
        <taxon>Bacteria</taxon>
        <taxon>Bacillati</taxon>
        <taxon>Bacillota</taxon>
        <taxon>Bacilli</taxon>
        <taxon>Bacillales</taxon>
        <taxon>Caryophanaceae</taxon>
        <taxon>Jeotgalibacillus</taxon>
    </lineage>
</organism>
<evidence type="ECO:0000313" key="2">
    <source>
        <dbReference type="EMBL" id="MFD2912299.1"/>
    </source>
</evidence>
<feature type="transmembrane region" description="Helical" evidence="1">
    <location>
        <begin position="58"/>
        <end position="79"/>
    </location>
</feature>
<comment type="caution">
    <text evidence="2">The sequence shown here is derived from an EMBL/GenBank/DDBJ whole genome shotgun (WGS) entry which is preliminary data.</text>
</comment>
<evidence type="ECO:0000256" key="1">
    <source>
        <dbReference type="SAM" id="Phobius"/>
    </source>
</evidence>
<dbReference type="InterPro" id="IPR025441">
    <property type="entry name" value="DUF4181"/>
</dbReference>
<feature type="transmembrane region" description="Helical" evidence="1">
    <location>
        <begin position="122"/>
        <end position="145"/>
    </location>
</feature>
<feature type="transmembrane region" description="Helical" evidence="1">
    <location>
        <begin position="6"/>
        <end position="26"/>
    </location>
</feature>
<keyword evidence="1" id="KW-1133">Transmembrane helix</keyword>
<sequence>MNFLSGAGGFGIFLTLLVVFGVLLLFRPVVGRTMGVDPQNTSFKRYYINDTHKKVDRIMFFLILTVVIVVFVIQVPIIFNDGELKWYLDPMPWIIVLLIIDECIKTYLEWKHQENRRNYKLTLLETGLIILLAVIIIPTGLFGAFEPGFLKPM</sequence>
<dbReference type="Pfam" id="PF13789">
    <property type="entry name" value="DUF4181"/>
    <property type="match status" value="1"/>
</dbReference>
<proteinExistence type="predicted"/>
<feature type="transmembrane region" description="Helical" evidence="1">
    <location>
        <begin position="91"/>
        <end position="110"/>
    </location>
</feature>
<dbReference type="EMBL" id="JBHUPG010000019">
    <property type="protein sequence ID" value="MFD2912299.1"/>
    <property type="molecule type" value="Genomic_DNA"/>
</dbReference>
<accession>A0ABW5ZH20</accession>
<evidence type="ECO:0000313" key="3">
    <source>
        <dbReference type="Proteomes" id="UP001597561"/>
    </source>
</evidence>